<dbReference type="InterPro" id="IPR004557">
    <property type="entry name" value="PrmC-related"/>
</dbReference>
<dbReference type="OrthoDB" id="27149at2157"/>
<comment type="similarity">
    <text evidence="1">Belongs to the eukaryotic/archaeal PrmC-related family.</text>
</comment>
<evidence type="ECO:0000256" key="1">
    <source>
        <dbReference type="ARBA" id="ARBA00006149"/>
    </source>
</evidence>
<dbReference type="SUPFAM" id="SSF53335">
    <property type="entry name" value="S-adenosyl-L-methionine-dependent methyltransferases"/>
    <property type="match status" value="1"/>
</dbReference>
<dbReference type="NCBIfam" id="NF011529">
    <property type="entry name" value="PRK14968.1-3"/>
    <property type="match status" value="1"/>
</dbReference>
<keyword evidence="4" id="KW-0949">S-adenosyl-L-methionine</keyword>
<protein>
    <submittedName>
        <fullName evidence="6">Methylase</fullName>
    </submittedName>
</protein>
<evidence type="ECO:0000256" key="4">
    <source>
        <dbReference type="ARBA" id="ARBA00022691"/>
    </source>
</evidence>
<dbReference type="GO" id="GO:0008276">
    <property type="term" value="F:protein methyltransferase activity"/>
    <property type="evidence" value="ECO:0007669"/>
    <property type="project" value="TreeGrafter"/>
</dbReference>
<feature type="domain" description="Methyltransferase small" evidence="5">
    <location>
        <begin position="16"/>
        <end position="102"/>
    </location>
</feature>
<evidence type="ECO:0000256" key="2">
    <source>
        <dbReference type="ARBA" id="ARBA00022603"/>
    </source>
</evidence>
<dbReference type="Gene3D" id="3.40.50.150">
    <property type="entry name" value="Vaccinia Virus protein VP39"/>
    <property type="match status" value="1"/>
</dbReference>
<sequence>MKLIYDKDVYEPAEDSYLLLKNIVDVKGKRVLDVGTGTGILAIASALKGGIVEGIDINPKAIELAKKNAKLNGVKVKFYLSNLFENVKGKYDVILFNPPYLPTEEDDKIEGYLNYAFDGGKEGREILDRFIDQVPNYLKEGGVVQLVQSSLTDIEKTLKAFKLKGFSVEVVDKLKVPFEYLVVINAYKRGD</sequence>
<dbReference type="InterPro" id="IPR052190">
    <property type="entry name" value="Euk-Arch_PrmC-MTase"/>
</dbReference>
<dbReference type="GeneID" id="43321592"/>
<dbReference type="Proteomes" id="UP000002061">
    <property type="component" value="Chromosome"/>
</dbReference>
<evidence type="ECO:0000313" key="6">
    <source>
        <dbReference type="EMBL" id="ADG13413.1"/>
    </source>
</evidence>
<accession>D5VS60</accession>
<evidence type="ECO:0000259" key="5">
    <source>
        <dbReference type="Pfam" id="PF05175"/>
    </source>
</evidence>
<evidence type="ECO:0000313" key="7">
    <source>
        <dbReference type="Proteomes" id="UP000002061"/>
    </source>
</evidence>
<keyword evidence="2 6" id="KW-0489">Methyltransferase</keyword>
<dbReference type="NCBIfam" id="TIGR00537">
    <property type="entry name" value="hemK_rel_arch"/>
    <property type="match status" value="1"/>
</dbReference>
<dbReference type="PANTHER" id="PTHR45875">
    <property type="entry name" value="METHYLTRANSFERASE N6AMT1"/>
    <property type="match status" value="1"/>
</dbReference>
<keyword evidence="3" id="KW-0808">Transferase</keyword>
<name>D5VS60_METIM</name>
<dbReference type="HOGENOM" id="CLU_018398_6_2_2"/>
<dbReference type="GO" id="GO:0003676">
    <property type="term" value="F:nucleic acid binding"/>
    <property type="evidence" value="ECO:0007669"/>
    <property type="project" value="InterPro"/>
</dbReference>
<organism evidence="6 7">
    <name type="scientific">Methanocaldococcus infernus (strain DSM 11812 / JCM 15783 / ME)</name>
    <dbReference type="NCBI Taxonomy" id="573063"/>
    <lineage>
        <taxon>Archaea</taxon>
        <taxon>Methanobacteriati</taxon>
        <taxon>Methanobacteriota</taxon>
        <taxon>Methanomada group</taxon>
        <taxon>Methanococci</taxon>
        <taxon>Methanococcales</taxon>
        <taxon>Methanocaldococcaceae</taxon>
        <taxon>Methanocaldococcus</taxon>
    </lineage>
</organism>
<dbReference type="PANTHER" id="PTHR45875:SF1">
    <property type="entry name" value="METHYLTRANSFERASE N6AMT1"/>
    <property type="match status" value="1"/>
</dbReference>
<dbReference type="RefSeq" id="WP_013100159.1">
    <property type="nucleotide sequence ID" value="NC_014122.1"/>
</dbReference>
<reference evidence="6" key="1">
    <citation type="submission" date="2010-04" db="EMBL/GenBank/DDBJ databases">
        <title>Complete sequence of Methanocaldococcus infernus ME.</title>
        <authorList>
            <consortium name="US DOE Joint Genome Institute"/>
            <person name="Lucas S."/>
            <person name="Copeland A."/>
            <person name="Lapidus A."/>
            <person name="Cheng J.-F."/>
            <person name="Bruce D."/>
            <person name="Goodwin L."/>
            <person name="Pitluck S."/>
            <person name="Munk A.C."/>
            <person name="Detter J.C."/>
            <person name="Han C."/>
            <person name="Tapia R."/>
            <person name="Land M."/>
            <person name="Hauser L."/>
            <person name="Kyrpides N."/>
            <person name="Mikhailova N."/>
            <person name="Sieprawska-Lupa M."/>
            <person name="Whitman W.B."/>
            <person name="Woyke T."/>
        </authorList>
    </citation>
    <scope>NUCLEOTIDE SEQUENCE [LARGE SCALE GENOMIC DNA]</scope>
    <source>
        <strain evidence="6">ME</strain>
    </source>
</reference>
<dbReference type="EMBL" id="CP002009">
    <property type="protein sequence ID" value="ADG13413.1"/>
    <property type="molecule type" value="Genomic_DNA"/>
</dbReference>
<dbReference type="AlphaFoldDB" id="D5VS60"/>
<dbReference type="Pfam" id="PF05175">
    <property type="entry name" value="MTS"/>
    <property type="match status" value="1"/>
</dbReference>
<gene>
    <name evidence="6" type="ordered locus">Metin_0746</name>
</gene>
<dbReference type="PROSITE" id="PS00092">
    <property type="entry name" value="N6_MTASE"/>
    <property type="match status" value="1"/>
</dbReference>
<dbReference type="InterPro" id="IPR002052">
    <property type="entry name" value="DNA_methylase_N6_adenine_CS"/>
</dbReference>
<proteinExistence type="inferred from homology"/>
<dbReference type="GO" id="GO:0008757">
    <property type="term" value="F:S-adenosylmethionine-dependent methyltransferase activity"/>
    <property type="evidence" value="ECO:0007669"/>
    <property type="project" value="TreeGrafter"/>
</dbReference>
<keyword evidence="7" id="KW-1185">Reference proteome</keyword>
<evidence type="ECO:0000256" key="3">
    <source>
        <dbReference type="ARBA" id="ARBA00022679"/>
    </source>
</evidence>
<dbReference type="InterPro" id="IPR007848">
    <property type="entry name" value="Small_mtfrase_dom"/>
</dbReference>
<dbReference type="CDD" id="cd02440">
    <property type="entry name" value="AdoMet_MTases"/>
    <property type="match status" value="1"/>
</dbReference>
<dbReference type="GO" id="GO:0035657">
    <property type="term" value="C:eRF1 methyltransferase complex"/>
    <property type="evidence" value="ECO:0007669"/>
    <property type="project" value="TreeGrafter"/>
</dbReference>
<dbReference type="KEGG" id="mif:Metin_0746"/>
<dbReference type="InterPro" id="IPR029063">
    <property type="entry name" value="SAM-dependent_MTases_sf"/>
</dbReference>
<dbReference type="STRING" id="573063.Metin_0746"/>
<dbReference type="eggNOG" id="arCOG00109">
    <property type="taxonomic scope" value="Archaea"/>
</dbReference>
<dbReference type="GO" id="GO:0032259">
    <property type="term" value="P:methylation"/>
    <property type="evidence" value="ECO:0007669"/>
    <property type="project" value="UniProtKB-KW"/>
</dbReference>